<dbReference type="RefSeq" id="WP_149037743.1">
    <property type="nucleotide sequence ID" value="NZ_CP012700.1"/>
</dbReference>
<evidence type="ECO:0000313" key="3">
    <source>
        <dbReference type="Proteomes" id="UP000058074"/>
    </source>
</evidence>
<feature type="compositionally biased region" description="Acidic residues" evidence="1">
    <location>
        <begin position="101"/>
        <end position="123"/>
    </location>
</feature>
<proteinExistence type="predicted"/>
<dbReference type="Proteomes" id="UP000058074">
    <property type="component" value="Chromosome"/>
</dbReference>
<accession>A0A0N9V2B5</accession>
<evidence type="ECO:0000256" key="1">
    <source>
        <dbReference type="SAM" id="MobiDB-lite"/>
    </source>
</evidence>
<dbReference type="OrthoDB" id="5852at2"/>
<gene>
    <name evidence="2" type="ORF">AN936_21900</name>
</gene>
<name>A0A0N9V2B5_SPHMC</name>
<organism evidence="2 3">
    <name type="scientific">Sphingopyxis macrogoltabida</name>
    <name type="common">Sphingomonas macrogoltabidus</name>
    <dbReference type="NCBI Taxonomy" id="33050"/>
    <lineage>
        <taxon>Bacteria</taxon>
        <taxon>Pseudomonadati</taxon>
        <taxon>Pseudomonadota</taxon>
        <taxon>Alphaproteobacteria</taxon>
        <taxon>Sphingomonadales</taxon>
        <taxon>Sphingomonadaceae</taxon>
        <taxon>Sphingopyxis</taxon>
    </lineage>
</organism>
<feature type="compositionally biased region" description="Gly residues" evidence="1">
    <location>
        <begin position="46"/>
        <end position="86"/>
    </location>
</feature>
<dbReference type="KEGG" id="smag:AN936_21900"/>
<feature type="region of interest" description="Disordered" evidence="1">
    <location>
        <begin position="35"/>
        <end position="128"/>
    </location>
</feature>
<sequence length="293" mass="29471">MRTATTIFPTRSTALRAGFLASAAFMSPVERAMGRFMRSPDDHGGGDGGSGGSEGDAGAGDAGTGDAGAGDGDAGAGDAGDGGDAGAGDDDGSGGTALGDGSDEDGDADDGDGSGEGEGDGDASEGAPEAYDLTTEGVELDAEAVAEAEPVLRELGLTNDQAKKFVPLAAKLMDRAVDATVSDIVAKGNAQRKEWLDSAKAADDIGGAKWDATMHMAAKGLDALGFVKADKEKNVEAHPFRLALEATGFGNHPDMIRICAKLGELVSEDGDFVRADASAASREPVSKRLYPND</sequence>
<dbReference type="EMBL" id="CP012700">
    <property type="protein sequence ID" value="ALH82911.1"/>
    <property type="molecule type" value="Genomic_DNA"/>
</dbReference>
<evidence type="ECO:0000313" key="2">
    <source>
        <dbReference type="EMBL" id="ALH82911.1"/>
    </source>
</evidence>
<dbReference type="PATRIC" id="fig|33050.5.peg.4535"/>
<dbReference type="AlphaFoldDB" id="A0A0N9V2B5"/>
<reference evidence="2 3" key="1">
    <citation type="journal article" date="2015" name="Genome Announc.">
        <title>Complete Genome Sequence of Polypropylene Glycol- and Polyethylene Glycol-Degrading Sphingopyxis macrogoltabida Strain EY-1.</title>
        <authorList>
            <person name="Ohtsubo Y."/>
            <person name="Nagata Y."/>
            <person name="Numata M."/>
            <person name="Tsuchikane K."/>
            <person name="Hosoyama A."/>
            <person name="Yamazoe A."/>
            <person name="Tsuda M."/>
            <person name="Fujita N."/>
            <person name="Kawai F."/>
        </authorList>
    </citation>
    <scope>NUCLEOTIDE SEQUENCE [LARGE SCALE GENOMIC DNA]</scope>
    <source>
        <strain evidence="2 3">EY-1</strain>
    </source>
</reference>
<protein>
    <submittedName>
        <fullName evidence="2">Uncharacterized protein</fullName>
    </submittedName>
</protein>